<keyword evidence="9" id="KW-1185">Reference proteome</keyword>
<evidence type="ECO:0000256" key="6">
    <source>
        <dbReference type="SAM" id="MobiDB-lite"/>
    </source>
</evidence>
<gene>
    <name evidence="8" type="ORF">QE152_g26017</name>
</gene>
<sequence length="282" mass="32495">MLFDAVLWYLATDNKFHFYMLYENLQKYQTHILVQLMVNLILSLKHRYRIANDLLAETVKQRDVVSVSSSKVFFRPYKDIYTVKNVIKIFIGLNKMVEHFNKIYGWTLLCIHINIIASLLVSLDFIIEFKSDTNTLKDQYGLEFILLMSMWSLMALGLGILLASIANSTINEAQNTSNAFRDISTVSPKKDFPVPKASRKPSNDNRKRGKAAVITSSPYKSELQKNLKKSPVIKRLKQNEKGKNEKSVVQKAAAKRKLVLKSPIVDSDTSDEFTYFNKYFIF</sequence>
<proteinExistence type="predicted"/>
<dbReference type="Pfam" id="PF08395">
    <property type="entry name" value="7tm_7"/>
    <property type="match status" value="1"/>
</dbReference>
<name>A0AAW1JYI5_POPJA</name>
<keyword evidence="5 7" id="KW-0472">Membrane</keyword>
<organism evidence="8 9">
    <name type="scientific">Popillia japonica</name>
    <name type="common">Japanese beetle</name>
    <dbReference type="NCBI Taxonomy" id="7064"/>
    <lineage>
        <taxon>Eukaryota</taxon>
        <taxon>Metazoa</taxon>
        <taxon>Ecdysozoa</taxon>
        <taxon>Arthropoda</taxon>
        <taxon>Hexapoda</taxon>
        <taxon>Insecta</taxon>
        <taxon>Pterygota</taxon>
        <taxon>Neoptera</taxon>
        <taxon>Endopterygota</taxon>
        <taxon>Coleoptera</taxon>
        <taxon>Polyphaga</taxon>
        <taxon>Scarabaeiformia</taxon>
        <taxon>Scarabaeidae</taxon>
        <taxon>Rutelinae</taxon>
        <taxon>Popillia</taxon>
    </lineage>
</organism>
<evidence type="ECO:0000256" key="7">
    <source>
        <dbReference type="SAM" id="Phobius"/>
    </source>
</evidence>
<evidence type="ECO:0000256" key="4">
    <source>
        <dbReference type="ARBA" id="ARBA00022989"/>
    </source>
</evidence>
<feature type="region of interest" description="Disordered" evidence="6">
    <location>
        <begin position="191"/>
        <end position="211"/>
    </location>
</feature>
<comment type="subcellular location">
    <subcellularLocation>
        <location evidence="1">Cell membrane</location>
        <topology evidence="1">Multi-pass membrane protein</topology>
    </subcellularLocation>
</comment>
<dbReference type="InterPro" id="IPR013604">
    <property type="entry name" value="7TM_chemorcpt"/>
</dbReference>
<dbReference type="EMBL" id="JASPKY010000293">
    <property type="protein sequence ID" value="KAK9710446.1"/>
    <property type="molecule type" value="Genomic_DNA"/>
</dbReference>
<feature type="transmembrane region" description="Helical" evidence="7">
    <location>
        <begin position="144"/>
        <end position="166"/>
    </location>
</feature>
<evidence type="ECO:0000313" key="8">
    <source>
        <dbReference type="EMBL" id="KAK9710446.1"/>
    </source>
</evidence>
<keyword evidence="4 7" id="KW-1133">Transmembrane helix</keyword>
<feature type="transmembrane region" description="Helical" evidence="7">
    <location>
        <begin position="103"/>
        <end position="123"/>
    </location>
</feature>
<keyword evidence="2" id="KW-1003">Cell membrane</keyword>
<keyword evidence="3 7" id="KW-0812">Transmembrane</keyword>
<comment type="caution">
    <text evidence="8">The sequence shown here is derived from an EMBL/GenBank/DDBJ whole genome shotgun (WGS) entry which is preliminary data.</text>
</comment>
<accession>A0AAW1JYI5</accession>
<reference evidence="8 9" key="1">
    <citation type="journal article" date="2024" name="BMC Genomics">
        <title>De novo assembly and annotation of Popillia japonica's genome with initial clues to its potential as an invasive pest.</title>
        <authorList>
            <person name="Cucini C."/>
            <person name="Boschi S."/>
            <person name="Funari R."/>
            <person name="Cardaioli E."/>
            <person name="Iannotti N."/>
            <person name="Marturano G."/>
            <person name="Paoli F."/>
            <person name="Bruttini M."/>
            <person name="Carapelli A."/>
            <person name="Frati F."/>
            <person name="Nardi F."/>
        </authorList>
    </citation>
    <scope>NUCLEOTIDE SEQUENCE [LARGE SCALE GENOMIC DNA]</scope>
    <source>
        <strain evidence="8">DMR45628</strain>
    </source>
</reference>
<evidence type="ECO:0000313" key="9">
    <source>
        <dbReference type="Proteomes" id="UP001458880"/>
    </source>
</evidence>
<evidence type="ECO:0000256" key="2">
    <source>
        <dbReference type="ARBA" id="ARBA00022475"/>
    </source>
</evidence>
<protein>
    <submittedName>
        <fullName evidence="8">7tm Chemosensory receptor</fullName>
    </submittedName>
</protein>
<evidence type="ECO:0000256" key="5">
    <source>
        <dbReference type="ARBA" id="ARBA00023136"/>
    </source>
</evidence>
<keyword evidence="8" id="KW-0675">Receptor</keyword>
<dbReference type="AlphaFoldDB" id="A0AAW1JYI5"/>
<dbReference type="Proteomes" id="UP001458880">
    <property type="component" value="Unassembled WGS sequence"/>
</dbReference>
<evidence type="ECO:0000256" key="1">
    <source>
        <dbReference type="ARBA" id="ARBA00004651"/>
    </source>
</evidence>
<dbReference type="GO" id="GO:0050909">
    <property type="term" value="P:sensory perception of taste"/>
    <property type="evidence" value="ECO:0007669"/>
    <property type="project" value="InterPro"/>
</dbReference>
<dbReference type="GO" id="GO:0005886">
    <property type="term" value="C:plasma membrane"/>
    <property type="evidence" value="ECO:0007669"/>
    <property type="project" value="UniProtKB-SubCell"/>
</dbReference>
<evidence type="ECO:0000256" key="3">
    <source>
        <dbReference type="ARBA" id="ARBA00022692"/>
    </source>
</evidence>